<evidence type="ECO:0000256" key="1">
    <source>
        <dbReference type="ARBA" id="ARBA00009156"/>
    </source>
</evidence>
<feature type="domain" description="Carbohydrate kinase FGGY N-terminal" evidence="4">
    <location>
        <begin position="4"/>
        <end position="249"/>
    </location>
</feature>
<dbReference type="GO" id="GO:0016301">
    <property type="term" value="F:kinase activity"/>
    <property type="evidence" value="ECO:0007669"/>
    <property type="project" value="UniProtKB-KW"/>
</dbReference>
<evidence type="ECO:0000313" key="6">
    <source>
        <dbReference type="Proteomes" id="UP000223982"/>
    </source>
</evidence>
<dbReference type="Pfam" id="PF00370">
    <property type="entry name" value="FGGY_N"/>
    <property type="match status" value="1"/>
</dbReference>
<dbReference type="Gene3D" id="3.30.420.40">
    <property type="match status" value="1"/>
</dbReference>
<dbReference type="EMBL" id="LKVB01000012">
    <property type="protein sequence ID" value="PHJ26304.1"/>
    <property type="molecule type" value="Genomic_DNA"/>
</dbReference>
<evidence type="ECO:0000256" key="3">
    <source>
        <dbReference type="ARBA" id="ARBA00022777"/>
    </source>
</evidence>
<sequence>MAEIVIGVDGGTTAVKAVAFNLSGDVVSTRRESVSVTYGDHGEAEQDMNQIWEAVATCIRSVADVLDPADDVVVIGLTGQGDGAWLVDEKGTPVRPAAIWLDGRASQRAEQWNDDGRAVRVFEVTGTKIFGGLFPLLIEELLETDPQNTRRAATHLNCKDWIRFKLTGERLTDYTEASRSYLDAATAEGFSFPLAKDLGQTELLDLLPEIRRSEEIGGYLTEEASRRVGLPVGTPVGIGMLDIAVTGVGLGGGS</sequence>
<keyword evidence="3 5" id="KW-0418">Kinase</keyword>
<keyword evidence="2" id="KW-0808">Transferase</keyword>
<evidence type="ECO:0000256" key="2">
    <source>
        <dbReference type="ARBA" id="ARBA00022679"/>
    </source>
</evidence>
<dbReference type="PANTHER" id="PTHR43095">
    <property type="entry name" value="SUGAR KINASE"/>
    <property type="match status" value="1"/>
</dbReference>
<name>A0AA44U2M2_CUTAC</name>
<dbReference type="RefSeq" id="WP_002520874.1">
    <property type="nucleotide sequence ID" value="NZ_CAJTKC010000002.1"/>
</dbReference>
<organism evidence="5 6">
    <name type="scientific">Cutibacterium acnes</name>
    <name type="common">Propionibacterium acnes</name>
    <dbReference type="NCBI Taxonomy" id="1747"/>
    <lineage>
        <taxon>Bacteria</taxon>
        <taxon>Bacillati</taxon>
        <taxon>Actinomycetota</taxon>
        <taxon>Actinomycetes</taxon>
        <taxon>Propionibacteriales</taxon>
        <taxon>Propionibacteriaceae</taxon>
        <taxon>Cutibacterium</taxon>
    </lineage>
</organism>
<accession>A0AA44U2M2</accession>
<dbReference type="SUPFAM" id="SSF53067">
    <property type="entry name" value="Actin-like ATPase domain"/>
    <property type="match status" value="1"/>
</dbReference>
<dbReference type="Proteomes" id="UP000223982">
    <property type="component" value="Unassembled WGS sequence"/>
</dbReference>
<proteinExistence type="inferred from homology"/>
<dbReference type="AlphaFoldDB" id="A0AA44U2M2"/>
<dbReference type="InterPro" id="IPR050406">
    <property type="entry name" value="FGGY_Carb_Kinase"/>
</dbReference>
<dbReference type="InterPro" id="IPR018484">
    <property type="entry name" value="FGGY_N"/>
</dbReference>
<evidence type="ECO:0000259" key="4">
    <source>
        <dbReference type="Pfam" id="PF00370"/>
    </source>
</evidence>
<protein>
    <submittedName>
        <fullName evidence="5">Carbohydrate kinase</fullName>
    </submittedName>
</protein>
<dbReference type="PANTHER" id="PTHR43095:SF3">
    <property type="entry name" value="L-XYLULOSE_3-KETO-L-GULONATE KINASE"/>
    <property type="match status" value="1"/>
</dbReference>
<gene>
    <name evidence="5" type="ORF">APS60_12100</name>
</gene>
<reference evidence="5 6" key="1">
    <citation type="submission" date="2017-02" db="EMBL/GenBank/DDBJ databases">
        <title>Prevalence of linear plasmids in Propionibacterium acnes isolates obtained from cancerous prostatic tissue.</title>
        <authorList>
            <person name="Davidsson S."/>
            <person name="Bruggemann H."/>
        </authorList>
    </citation>
    <scope>NUCLEOTIDE SEQUENCE [LARGE SCALE GENOMIC DNA]</scope>
    <source>
        <strain evidence="5 6">09-9</strain>
    </source>
</reference>
<dbReference type="GO" id="GO:0005975">
    <property type="term" value="P:carbohydrate metabolic process"/>
    <property type="evidence" value="ECO:0007669"/>
    <property type="project" value="InterPro"/>
</dbReference>
<evidence type="ECO:0000313" key="5">
    <source>
        <dbReference type="EMBL" id="PHJ26304.1"/>
    </source>
</evidence>
<dbReference type="InterPro" id="IPR043129">
    <property type="entry name" value="ATPase_NBD"/>
</dbReference>
<comment type="caution">
    <text evidence="5">The sequence shown here is derived from an EMBL/GenBank/DDBJ whole genome shotgun (WGS) entry which is preliminary data.</text>
</comment>
<comment type="similarity">
    <text evidence="1">Belongs to the FGGY kinase family.</text>
</comment>